<gene>
    <name evidence="1" type="ORF">BDN72DRAFT_732984</name>
</gene>
<protein>
    <submittedName>
        <fullName evidence="1">Uncharacterized protein</fullName>
    </submittedName>
</protein>
<feature type="non-terminal residue" evidence="1">
    <location>
        <position position="87"/>
    </location>
</feature>
<name>A0ACD3AES3_9AGAR</name>
<reference evidence="1 2" key="1">
    <citation type="journal article" date="2019" name="Nat. Ecol. Evol.">
        <title>Megaphylogeny resolves global patterns of mushroom evolution.</title>
        <authorList>
            <person name="Varga T."/>
            <person name="Krizsan K."/>
            <person name="Foldi C."/>
            <person name="Dima B."/>
            <person name="Sanchez-Garcia M."/>
            <person name="Sanchez-Ramirez S."/>
            <person name="Szollosi G.J."/>
            <person name="Szarkandi J.G."/>
            <person name="Papp V."/>
            <person name="Albert L."/>
            <person name="Andreopoulos W."/>
            <person name="Angelini C."/>
            <person name="Antonin V."/>
            <person name="Barry K.W."/>
            <person name="Bougher N.L."/>
            <person name="Buchanan P."/>
            <person name="Buyck B."/>
            <person name="Bense V."/>
            <person name="Catcheside P."/>
            <person name="Chovatia M."/>
            <person name="Cooper J."/>
            <person name="Damon W."/>
            <person name="Desjardin D."/>
            <person name="Finy P."/>
            <person name="Geml J."/>
            <person name="Haridas S."/>
            <person name="Hughes K."/>
            <person name="Justo A."/>
            <person name="Karasinski D."/>
            <person name="Kautmanova I."/>
            <person name="Kiss B."/>
            <person name="Kocsube S."/>
            <person name="Kotiranta H."/>
            <person name="LaButti K.M."/>
            <person name="Lechner B.E."/>
            <person name="Liimatainen K."/>
            <person name="Lipzen A."/>
            <person name="Lukacs Z."/>
            <person name="Mihaltcheva S."/>
            <person name="Morgado L.N."/>
            <person name="Niskanen T."/>
            <person name="Noordeloos M.E."/>
            <person name="Ohm R.A."/>
            <person name="Ortiz-Santana B."/>
            <person name="Ovrebo C."/>
            <person name="Racz N."/>
            <person name="Riley R."/>
            <person name="Savchenko A."/>
            <person name="Shiryaev A."/>
            <person name="Soop K."/>
            <person name="Spirin V."/>
            <person name="Szebenyi C."/>
            <person name="Tomsovsky M."/>
            <person name="Tulloss R.E."/>
            <person name="Uehling J."/>
            <person name="Grigoriev I.V."/>
            <person name="Vagvolgyi C."/>
            <person name="Papp T."/>
            <person name="Martin F.M."/>
            <person name="Miettinen O."/>
            <person name="Hibbett D.S."/>
            <person name="Nagy L.G."/>
        </authorList>
    </citation>
    <scope>NUCLEOTIDE SEQUENCE [LARGE SCALE GENOMIC DNA]</scope>
    <source>
        <strain evidence="1 2">NL-1719</strain>
    </source>
</reference>
<dbReference type="Proteomes" id="UP000308600">
    <property type="component" value="Unassembled WGS sequence"/>
</dbReference>
<organism evidence="1 2">
    <name type="scientific">Pluteus cervinus</name>
    <dbReference type="NCBI Taxonomy" id="181527"/>
    <lineage>
        <taxon>Eukaryota</taxon>
        <taxon>Fungi</taxon>
        <taxon>Dikarya</taxon>
        <taxon>Basidiomycota</taxon>
        <taxon>Agaricomycotina</taxon>
        <taxon>Agaricomycetes</taxon>
        <taxon>Agaricomycetidae</taxon>
        <taxon>Agaricales</taxon>
        <taxon>Pluteineae</taxon>
        <taxon>Pluteaceae</taxon>
        <taxon>Pluteus</taxon>
    </lineage>
</organism>
<accession>A0ACD3AES3</accession>
<proteinExistence type="predicted"/>
<evidence type="ECO:0000313" key="1">
    <source>
        <dbReference type="EMBL" id="TFK63920.1"/>
    </source>
</evidence>
<evidence type="ECO:0000313" key="2">
    <source>
        <dbReference type="Proteomes" id="UP000308600"/>
    </source>
</evidence>
<keyword evidence="2" id="KW-1185">Reference proteome</keyword>
<feature type="non-terminal residue" evidence="1">
    <location>
        <position position="1"/>
    </location>
</feature>
<dbReference type="EMBL" id="ML208498">
    <property type="protein sequence ID" value="TFK63920.1"/>
    <property type="molecule type" value="Genomic_DNA"/>
</dbReference>
<sequence>LLEQMGELCSKRNSLAPVSQLPPEVLVQIFGWLQSLYRHEAEWTRVTQVYTYWRRTARGSPSLWTRVMWRNPFWLEESLTHSQPLPL</sequence>